<dbReference type="PROSITE" id="PS50837">
    <property type="entry name" value="NACHT"/>
    <property type="match status" value="1"/>
</dbReference>
<sequence>MSVRQRVLLVAVVTAMVPTGVAGNQVLQDGKWNWWALGAALAIVVAAEGVNQWLQHRGEGEPGPGDGRESRRGYLRRVRSSVGHMETIGLVTQAEFVLRTRQVYVDVMLRPRTVSDAAVDPGVGPRRRGGPVAGRRAPLGSFLDEGCVLAVLGAAGSGKTTLARYTALEMAARRPPPWRRDFWRRRRIPVLLYLRDHAETILGEPPRSLAQVAAEARWLGGVVAAGWLERRLAAGRCVVLLDGLDEVADTADRARVVRWVETQIGRYPGNSFVVTSRPAGYDANRLPGADVLQVQRFTSGQIHDFLHSWYRAIERRARRSGRHDDPGEIDRIAAAAADDLFHRISGSPALYDLAANPLLLTMIANVHRYRSGLPGSRVALYEEMCQVLLHRRQEAKGLVRPAEPDGVDGDRQQRVVQEIAWHMMRNRLRDISLHAAERAIRPVLERTVSGVSPHEFLTRIKKSGLLLERRYRHYGFVHLTLQEYLAASLVPEHHARRQILIDNVGDPWWRETTLLWAARNDATPVVEACLHARTVTSLGLAYACAAEARELDAPVRARLDEILASDPVDPEETRLLDGVAAARALSRTRALDDSGARICAAPVDQELWSRHTFRDRLPSSPAARPWTSDVRRFLSWLDYLTPGGIGYRLPTPAEARLAHSGGLHETVLWAAEHGARHPVLVVPPHLPHPHRPTPQQIAAYPDLILDHTRLLFLLLHPRSPLTFTQLIAYARPRDLSRQDHRLIQAIDLVHAIDNIGAHTPALASALSRVLNRVLIRAPDLDSARSIPRDLTHVRAYGFPRGLDIERNYSSDLYRAHGLARGLGIDLDHAQARARAQARDLGIDLARELDIAHELDLRLAPGPFSIESDRDFYRDLAYARAVRASYLGELSPSVLFGLASACRHVAHAFSRQVGAMTTRQRRAAPRLPDFLREKLDSLAAVPPADDPKVVLKELRTRTGKAEKAALLTNALDNVSLLTSRIRPVRQSDIVLAATAVLAVLLADEGDPESEDSPLLRGLLAALIAITPDTDDAPSRDRHLVLVPR</sequence>
<comment type="caution">
    <text evidence="2">The sequence shown here is derived from an EMBL/GenBank/DDBJ whole genome shotgun (WGS) entry which is preliminary data.</text>
</comment>
<evidence type="ECO:0000313" key="3">
    <source>
        <dbReference type="Proteomes" id="UP001500665"/>
    </source>
</evidence>
<dbReference type="InterPro" id="IPR007111">
    <property type="entry name" value="NACHT_NTPase"/>
</dbReference>
<dbReference type="InterPro" id="IPR027417">
    <property type="entry name" value="P-loop_NTPase"/>
</dbReference>
<reference evidence="3" key="1">
    <citation type="journal article" date="2019" name="Int. J. Syst. Evol. Microbiol.">
        <title>The Global Catalogue of Microorganisms (GCM) 10K type strain sequencing project: providing services to taxonomists for standard genome sequencing and annotation.</title>
        <authorList>
            <consortium name="The Broad Institute Genomics Platform"/>
            <consortium name="The Broad Institute Genome Sequencing Center for Infectious Disease"/>
            <person name="Wu L."/>
            <person name="Ma J."/>
        </authorList>
    </citation>
    <scope>NUCLEOTIDE SEQUENCE [LARGE SCALE GENOMIC DNA]</scope>
    <source>
        <strain evidence="3">JCM 10696</strain>
    </source>
</reference>
<accession>A0ABP4BB00</accession>
<dbReference type="Proteomes" id="UP001500665">
    <property type="component" value="Unassembled WGS sequence"/>
</dbReference>
<name>A0ABP4BB00_9ACTN</name>
<dbReference type="SUPFAM" id="SSF52540">
    <property type="entry name" value="P-loop containing nucleoside triphosphate hydrolases"/>
    <property type="match status" value="1"/>
</dbReference>
<keyword evidence="3" id="KW-1185">Reference proteome</keyword>
<dbReference type="RefSeq" id="WP_344239577.1">
    <property type="nucleotide sequence ID" value="NZ_BAAAHH010000007.1"/>
</dbReference>
<evidence type="ECO:0000259" key="1">
    <source>
        <dbReference type="PROSITE" id="PS50837"/>
    </source>
</evidence>
<evidence type="ECO:0000313" key="2">
    <source>
        <dbReference type="EMBL" id="GAA0947145.1"/>
    </source>
</evidence>
<dbReference type="EMBL" id="BAAAHH010000007">
    <property type="protein sequence ID" value="GAA0947145.1"/>
    <property type="molecule type" value="Genomic_DNA"/>
</dbReference>
<organism evidence="2 3">
    <name type="scientific">Actinocorallia libanotica</name>
    <dbReference type="NCBI Taxonomy" id="46162"/>
    <lineage>
        <taxon>Bacteria</taxon>
        <taxon>Bacillati</taxon>
        <taxon>Actinomycetota</taxon>
        <taxon>Actinomycetes</taxon>
        <taxon>Streptosporangiales</taxon>
        <taxon>Thermomonosporaceae</taxon>
        <taxon>Actinocorallia</taxon>
    </lineage>
</organism>
<dbReference type="PANTHER" id="PTHR46844">
    <property type="entry name" value="SLR5058 PROTEIN"/>
    <property type="match status" value="1"/>
</dbReference>
<proteinExistence type="predicted"/>
<dbReference type="PANTHER" id="PTHR46844:SF1">
    <property type="entry name" value="SLR5058 PROTEIN"/>
    <property type="match status" value="1"/>
</dbReference>
<feature type="domain" description="NACHT" evidence="1">
    <location>
        <begin position="147"/>
        <end position="278"/>
    </location>
</feature>
<dbReference type="Pfam" id="PF05729">
    <property type="entry name" value="NACHT"/>
    <property type="match status" value="1"/>
</dbReference>
<dbReference type="Gene3D" id="3.40.50.300">
    <property type="entry name" value="P-loop containing nucleotide triphosphate hydrolases"/>
    <property type="match status" value="1"/>
</dbReference>
<protein>
    <recommendedName>
        <fullName evidence="1">NACHT domain-containing protein</fullName>
    </recommendedName>
</protein>
<gene>
    <name evidence="2" type="ORF">GCM10009550_22320</name>
</gene>